<sequence length="85" mass="9481">MKLITLLSKHFDVEVADFEMEDETLTGAIWIYEKGQDSEPVVILKPTEQPGQWKVGNIYSALPHDAILSEATIKELVKVGKVLKG</sequence>
<gene>
    <name evidence="1" type="ORF">GDL02_21860</name>
</gene>
<accession>A0A3V5LKN2</accession>
<evidence type="ECO:0000313" key="1">
    <source>
        <dbReference type="EMBL" id="HAA0862845.1"/>
    </source>
</evidence>
<reference evidence="1" key="1">
    <citation type="journal article" date="2018" name="Genome Biol.">
        <title>SKESA: strategic k-mer extension for scrupulous assemblies.</title>
        <authorList>
            <person name="Souvorov A."/>
            <person name="Agarwala R."/>
            <person name="Lipman D.J."/>
        </authorList>
    </citation>
    <scope>NUCLEOTIDE SEQUENCE</scope>
    <source>
        <strain evidence="1">12-6064</strain>
    </source>
</reference>
<reference evidence="1" key="2">
    <citation type="submission" date="2019-10" db="EMBL/GenBank/DDBJ databases">
        <authorList>
            <consortium name="NCBI Pathogen Detection Project"/>
        </authorList>
    </citation>
    <scope>NUCLEOTIDE SEQUENCE</scope>
    <source>
        <strain evidence="1">12-6064</strain>
    </source>
</reference>
<comment type="caution">
    <text evidence="1">The sequence shown here is derived from an EMBL/GenBank/DDBJ whole genome shotgun (WGS) entry which is preliminary data.</text>
</comment>
<name>A0A3V5LKN2_SALIN</name>
<proteinExistence type="predicted"/>
<dbReference type="AlphaFoldDB" id="A0A3V5LKN2"/>
<protein>
    <submittedName>
        <fullName evidence="1">Uncharacterized protein</fullName>
    </submittedName>
</protein>
<organism evidence="1">
    <name type="scientific">Salmonella infantis</name>
    <dbReference type="NCBI Taxonomy" id="595"/>
    <lineage>
        <taxon>Bacteria</taxon>
        <taxon>Pseudomonadati</taxon>
        <taxon>Pseudomonadota</taxon>
        <taxon>Gammaproteobacteria</taxon>
        <taxon>Enterobacterales</taxon>
        <taxon>Enterobacteriaceae</taxon>
        <taxon>Salmonella</taxon>
    </lineage>
</organism>
<dbReference type="EMBL" id="DAAAKH010000080">
    <property type="protein sequence ID" value="HAA0862845.1"/>
    <property type="molecule type" value="Genomic_DNA"/>
</dbReference>